<evidence type="ECO:0000313" key="4">
    <source>
        <dbReference type="Proteomes" id="UP001642406"/>
    </source>
</evidence>
<gene>
    <name evidence="3" type="ORF">SBRCBS47491_007571</name>
</gene>
<organism evidence="3 4">
    <name type="scientific">Sporothrix bragantina</name>
    <dbReference type="NCBI Taxonomy" id="671064"/>
    <lineage>
        <taxon>Eukaryota</taxon>
        <taxon>Fungi</taxon>
        <taxon>Dikarya</taxon>
        <taxon>Ascomycota</taxon>
        <taxon>Pezizomycotina</taxon>
        <taxon>Sordariomycetes</taxon>
        <taxon>Sordariomycetidae</taxon>
        <taxon>Ophiostomatales</taxon>
        <taxon>Ophiostomataceae</taxon>
        <taxon>Sporothrix</taxon>
    </lineage>
</organism>
<keyword evidence="4" id="KW-1185">Reference proteome</keyword>
<dbReference type="InterPro" id="IPR025337">
    <property type="entry name" value="Questin_oxidase-like"/>
</dbReference>
<dbReference type="Proteomes" id="UP001642406">
    <property type="component" value="Unassembled WGS sequence"/>
</dbReference>
<sequence length="466" mass="51683">MDTSPVLPGFMDLGALRQGTLMTLITKNDMLYSGMMDDVSPNLIPFQIATICELAGSDAQMERAYQLHKNNQRPLRPVIETELPMESHIDEFRTYYARRLVTPGAPLRDNLIAELFQGAKAPLWMGLFACYGLPLVHLSDSMEVKSATYAKQALALAASNLDEDLCALFGAIVTESRQRSSLFGPSPMSSTAGSTTGSSSSRSNSRPPPFFAVSQPEQQHNNKTKTKKWTCDPLSILRALSRDGRLSNLSLVLPGYVAHAQAGRSWSTQPVVGQVVLESVWQWDVAETIDPLDALEELGRVAVTLACGTHKPDEPPEYDIYLCLLPTLVLSLRVFLGGVRQQYPAVSEIALVLVRCLWAQMVLVYILQLRPKVHLLSKAKDSTSSATDRGDDFLLSDFYADNSLSEPRHHDAFYLRALRSFAMLAAVDRDPAWTAWISEATVVFQSRWQRWVGLSSYEAATLDIRL</sequence>
<proteinExistence type="predicted"/>
<evidence type="ECO:0000256" key="1">
    <source>
        <dbReference type="ARBA" id="ARBA00023002"/>
    </source>
</evidence>
<keyword evidence="1" id="KW-0560">Oxidoreductase</keyword>
<evidence type="ECO:0000256" key="2">
    <source>
        <dbReference type="SAM" id="MobiDB-lite"/>
    </source>
</evidence>
<dbReference type="Pfam" id="PF14027">
    <property type="entry name" value="Questin_oxidase"/>
    <property type="match status" value="1"/>
</dbReference>
<reference evidence="3 4" key="1">
    <citation type="submission" date="2024-01" db="EMBL/GenBank/DDBJ databases">
        <authorList>
            <person name="Allen C."/>
            <person name="Tagirdzhanova G."/>
        </authorList>
    </citation>
    <scope>NUCLEOTIDE SEQUENCE [LARGE SCALE GENOMIC DNA]</scope>
</reference>
<comment type="caution">
    <text evidence="3">The sequence shown here is derived from an EMBL/GenBank/DDBJ whole genome shotgun (WGS) entry which is preliminary data.</text>
</comment>
<feature type="region of interest" description="Disordered" evidence="2">
    <location>
        <begin position="180"/>
        <end position="227"/>
    </location>
</feature>
<accession>A0ABP0CEA8</accession>
<dbReference type="EMBL" id="CAWUHC010000086">
    <property type="protein sequence ID" value="CAK7230395.1"/>
    <property type="molecule type" value="Genomic_DNA"/>
</dbReference>
<feature type="compositionally biased region" description="Low complexity" evidence="2">
    <location>
        <begin position="184"/>
        <end position="205"/>
    </location>
</feature>
<protein>
    <submittedName>
        <fullName evidence="3">Uncharacterized protein</fullName>
    </submittedName>
</protein>
<name>A0ABP0CEA8_9PEZI</name>
<evidence type="ECO:0000313" key="3">
    <source>
        <dbReference type="EMBL" id="CAK7230395.1"/>
    </source>
</evidence>